<proteinExistence type="predicted"/>
<evidence type="ECO:0000313" key="2">
    <source>
        <dbReference type="EMBL" id="MCG6659755.1"/>
    </source>
</evidence>
<keyword evidence="1" id="KW-0732">Signal</keyword>
<evidence type="ECO:0000256" key="1">
    <source>
        <dbReference type="SAM" id="SignalP"/>
    </source>
</evidence>
<dbReference type="InterPro" id="IPR027396">
    <property type="entry name" value="DsrEFH-like"/>
</dbReference>
<comment type="caution">
    <text evidence="2">The sequence shown here is derived from an EMBL/GenBank/DDBJ whole genome shotgun (WGS) entry which is preliminary data.</text>
</comment>
<name>A0ABS9PDB7_9GAMM</name>
<evidence type="ECO:0000313" key="3">
    <source>
        <dbReference type="Proteomes" id="UP000814385"/>
    </source>
</evidence>
<sequence>MLCVSLAAAAVGLSGAALADSHGADDHAHDADKALVILTSDSLQTQGMAMILSNAMQQQGTELQILLCDAAGDLAVEGYSSEGINTPPGHPMEQVTPEGIMQMLMGEGASVDVCAIYLPNSDHGEDDLREGVGVAAPGPMAEMMRDPKIPVYSF</sequence>
<organism evidence="2 3">
    <name type="scientific">Billgrantia campisalis</name>
    <dbReference type="NCBI Taxonomy" id="74661"/>
    <lineage>
        <taxon>Bacteria</taxon>
        <taxon>Pseudomonadati</taxon>
        <taxon>Pseudomonadota</taxon>
        <taxon>Gammaproteobacteria</taxon>
        <taxon>Oceanospirillales</taxon>
        <taxon>Halomonadaceae</taxon>
        <taxon>Billgrantia</taxon>
    </lineage>
</organism>
<keyword evidence="3" id="KW-1185">Reference proteome</keyword>
<dbReference type="SUPFAM" id="SSF75169">
    <property type="entry name" value="DsrEFH-like"/>
    <property type="match status" value="1"/>
</dbReference>
<dbReference type="Proteomes" id="UP000814385">
    <property type="component" value="Unassembled WGS sequence"/>
</dbReference>
<protein>
    <submittedName>
        <fullName evidence="2">Uncharacterized protein</fullName>
    </submittedName>
</protein>
<reference evidence="2 3" key="1">
    <citation type="submission" date="2020-05" db="EMBL/GenBank/DDBJ databases">
        <title>Comparative genomic analysis of denitrifying bacteria from Halomonas genus.</title>
        <authorList>
            <person name="Wang L."/>
            <person name="Shao Z."/>
        </authorList>
    </citation>
    <scope>NUCLEOTIDE SEQUENCE [LARGE SCALE GENOMIC DNA]</scope>
    <source>
        <strain evidence="2 3">A4</strain>
    </source>
</reference>
<feature type="chain" id="PRO_5047410250" evidence="1">
    <location>
        <begin position="20"/>
        <end position="154"/>
    </location>
</feature>
<feature type="signal peptide" evidence="1">
    <location>
        <begin position="1"/>
        <end position="19"/>
    </location>
</feature>
<dbReference type="Gene3D" id="3.40.1260.10">
    <property type="entry name" value="DsrEFH-like"/>
    <property type="match status" value="1"/>
</dbReference>
<accession>A0ABS9PDB7</accession>
<dbReference type="EMBL" id="JABFUC010000021">
    <property type="protein sequence ID" value="MCG6659755.1"/>
    <property type="molecule type" value="Genomic_DNA"/>
</dbReference>
<gene>
    <name evidence="2" type="ORF">HOP52_18555</name>
</gene>